<keyword evidence="1" id="KW-0472">Membrane</keyword>
<dbReference type="PANTHER" id="PTHR38454">
    <property type="entry name" value="INTEGRAL MEMBRANE PROTEIN-RELATED"/>
    <property type="match status" value="1"/>
</dbReference>
<dbReference type="PANTHER" id="PTHR38454:SF1">
    <property type="entry name" value="INTEGRAL MEMBRANE PROTEIN"/>
    <property type="match status" value="1"/>
</dbReference>
<dbReference type="EMBL" id="DXBF01000051">
    <property type="protein sequence ID" value="HIZ62237.1"/>
    <property type="molecule type" value="Genomic_DNA"/>
</dbReference>
<dbReference type="Pfam" id="PF09586">
    <property type="entry name" value="YfhO"/>
    <property type="match status" value="1"/>
</dbReference>
<dbReference type="AlphaFoldDB" id="A0A9D2FKI4"/>
<accession>A0A9D2FKI4</accession>
<keyword evidence="1" id="KW-1133">Transmembrane helix</keyword>
<feature type="transmembrane region" description="Helical" evidence="1">
    <location>
        <begin position="229"/>
        <end position="252"/>
    </location>
</feature>
<feature type="transmembrane region" description="Helical" evidence="1">
    <location>
        <begin position="408"/>
        <end position="429"/>
    </location>
</feature>
<gene>
    <name evidence="2" type="ORF">H9724_05655</name>
</gene>
<feature type="transmembrane region" description="Helical" evidence="1">
    <location>
        <begin position="325"/>
        <end position="345"/>
    </location>
</feature>
<proteinExistence type="predicted"/>
<reference evidence="2" key="1">
    <citation type="journal article" date="2021" name="PeerJ">
        <title>Extensive microbial diversity within the chicken gut microbiome revealed by metagenomics and culture.</title>
        <authorList>
            <person name="Gilroy R."/>
            <person name="Ravi A."/>
            <person name="Getino M."/>
            <person name="Pursley I."/>
            <person name="Horton D.L."/>
            <person name="Alikhan N.F."/>
            <person name="Baker D."/>
            <person name="Gharbi K."/>
            <person name="Hall N."/>
            <person name="Watson M."/>
            <person name="Adriaenssens E.M."/>
            <person name="Foster-Nyarko E."/>
            <person name="Jarju S."/>
            <person name="Secka A."/>
            <person name="Antonio M."/>
            <person name="Oren A."/>
            <person name="Chaudhuri R.R."/>
            <person name="La Ragione R."/>
            <person name="Hildebrand F."/>
            <person name="Pallen M.J."/>
        </authorList>
    </citation>
    <scope>NUCLEOTIDE SEQUENCE</scope>
    <source>
        <strain evidence="2">CHK188-11489</strain>
    </source>
</reference>
<evidence type="ECO:0000313" key="2">
    <source>
        <dbReference type="EMBL" id="HIZ62237.1"/>
    </source>
</evidence>
<comment type="caution">
    <text evidence="2">The sequence shown here is derived from an EMBL/GenBank/DDBJ whole genome shotgun (WGS) entry which is preliminary data.</text>
</comment>
<protein>
    <submittedName>
        <fullName evidence="2">YfhO family protein</fullName>
    </submittedName>
</protein>
<feature type="transmembrane region" description="Helical" evidence="1">
    <location>
        <begin position="436"/>
        <end position="460"/>
    </location>
</feature>
<keyword evidence="1" id="KW-0812">Transmembrane</keyword>
<feature type="transmembrane region" description="Helical" evidence="1">
    <location>
        <begin position="106"/>
        <end position="128"/>
    </location>
</feature>
<sequence>MIQISTLRKRQRQNLLLAFLLSLAVVLGAYALLGFLPFGDGTLLTGDLNGLYVNYITDMWRRVRQGGFGYSFSKLAGGSTLGLFAYYMNSPFNLLYLLFPVRAIPLAAQLMFALRTALTGVTACFYLGRHFESASRLLPGLSLGYSLCAFCVAYSQNIIWMDVVLLAPLLLWAVDELIRRGRHWPLTLLVLAAAVLNFYTAWEVCLFCLLYFFWQWTAGPRTGSLPRRFGLFAVSGALGAGLAAFLLVPALLEVEESKGSLFAMAFSLTPLFDLSELPYRLFFGNFFWNDVTGALPNLYCGVFCVALAVLYFAGRFPVREKIASALILAVLLLSCWVEGLNLIWHGFKEPVWFPCRFSFLISLFLLVLAGRALLAAPGTAGGKALALAAALGLVWCAGYRLVSGETFSLFKLAAALLLFAATLGAFLLLRSRRRMLALAGAVGFTLLCAADMGANTVLALRKFESYTASGFTQFYDENTAAVAAIRAQDGGLYRIEKNFRRTLNDPMLLGYWGISHYSSTKASTAKELLEALGYVNSSIYGWGSTAVADSLLGIRYLYSDGSRPVPGHYRLLQTDTALAVYENPYALPLAFVGSSAALDVALPGTDEAGNTFALQNQMLTALAPGSSEPLQAADIAFAESGQGIALTFTPACDGPCYLAIPDPDEALPADVRVNGTLIGEYFTMDSLGGVMPLGAFAAGEPVSLYLGFAGDAEARAAIQIYSLDGAALSAAVDTLRSGAPEDLAIEEGGRIACTATATAERDLLVLPFAWEDAGHWQLTVDGEAAPLERVFGGMMGVRLTEGSHTVRLQYRHPGLQAGLALTALCAAAGLLWYLRERRAPQRKEARP</sequence>
<feature type="transmembrane region" description="Helical" evidence="1">
    <location>
        <begin position="814"/>
        <end position="834"/>
    </location>
</feature>
<organism evidence="2 3">
    <name type="scientific">Candidatus Gemmiger avistercoris</name>
    <dbReference type="NCBI Taxonomy" id="2838606"/>
    <lineage>
        <taxon>Bacteria</taxon>
        <taxon>Bacillati</taxon>
        <taxon>Bacillota</taxon>
        <taxon>Clostridia</taxon>
        <taxon>Eubacteriales</taxon>
        <taxon>Gemmiger</taxon>
    </lineage>
</organism>
<feature type="transmembrane region" description="Helical" evidence="1">
    <location>
        <begin position="351"/>
        <end position="372"/>
    </location>
</feature>
<reference evidence="2" key="2">
    <citation type="submission" date="2021-04" db="EMBL/GenBank/DDBJ databases">
        <authorList>
            <person name="Gilroy R."/>
        </authorList>
    </citation>
    <scope>NUCLEOTIDE SEQUENCE</scope>
    <source>
        <strain evidence="2">CHK188-11489</strain>
    </source>
</reference>
<feature type="transmembrane region" description="Helical" evidence="1">
    <location>
        <begin position="186"/>
        <end position="214"/>
    </location>
</feature>
<evidence type="ECO:0000256" key="1">
    <source>
        <dbReference type="SAM" id="Phobius"/>
    </source>
</evidence>
<dbReference type="InterPro" id="IPR018580">
    <property type="entry name" value="Uncharacterised_YfhO"/>
</dbReference>
<evidence type="ECO:0000313" key="3">
    <source>
        <dbReference type="Proteomes" id="UP000824105"/>
    </source>
</evidence>
<feature type="transmembrane region" description="Helical" evidence="1">
    <location>
        <begin position="294"/>
        <end position="313"/>
    </location>
</feature>
<feature type="transmembrane region" description="Helical" evidence="1">
    <location>
        <begin position="384"/>
        <end position="402"/>
    </location>
</feature>
<name>A0A9D2FKI4_9FIRM</name>
<feature type="transmembrane region" description="Helical" evidence="1">
    <location>
        <begin position="143"/>
        <end position="174"/>
    </location>
</feature>
<dbReference type="Proteomes" id="UP000824105">
    <property type="component" value="Unassembled WGS sequence"/>
</dbReference>